<evidence type="ECO:0000313" key="3">
    <source>
        <dbReference type="Proteomes" id="UP001321760"/>
    </source>
</evidence>
<dbReference type="Proteomes" id="UP001321760">
    <property type="component" value="Unassembled WGS sequence"/>
</dbReference>
<evidence type="ECO:0008006" key="4">
    <source>
        <dbReference type="Google" id="ProtNLM"/>
    </source>
</evidence>
<feature type="compositionally biased region" description="Basic residues" evidence="1">
    <location>
        <begin position="1"/>
        <end position="10"/>
    </location>
</feature>
<feature type="compositionally biased region" description="Polar residues" evidence="1">
    <location>
        <begin position="637"/>
        <end position="650"/>
    </location>
</feature>
<dbReference type="PANTHER" id="PTHR34365:SF7">
    <property type="entry name" value="GLYCINE-RICH DOMAIN-CONTAINING PROTEIN 1"/>
    <property type="match status" value="1"/>
</dbReference>
<organism evidence="2 3">
    <name type="scientific">Podospora aff. communis PSN243</name>
    <dbReference type="NCBI Taxonomy" id="3040156"/>
    <lineage>
        <taxon>Eukaryota</taxon>
        <taxon>Fungi</taxon>
        <taxon>Dikarya</taxon>
        <taxon>Ascomycota</taxon>
        <taxon>Pezizomycotina</taxon>
        <taxon>Sordariomycetes</taxon>
        <taxon>Sordariomycetidae</taxon>
        <taxon>Sordariales</taxon>
        <taxon>Podosporaceae</taxon>
        <taxon>Podospora</taxon>
    </lineage>
</organism>
<reference evidence="2" key="1">
    <citation type="journal article" date="2023" name="Mol. Phylogenet. Evol.">
        <title>Genome-scale phylogeny and comparative genomics of the fungal order Sordariales.</title>
        <authorList>
            <person name="Hensen N."/>
            <person name="Bonometti L."/>
            <person name="Westerberg I."/>
            <person name="Brannstrom I.O."/>
            <person name="Guillou S."/>
            <person name="Cros-Aarteil S."/>
            <person name="Calhoun S."/>
            <person name="Haridas S."/>
            <person name="Kuo A."/>
            <person name="Mondo S."/>
            <person name="Pangilinan J."/>
            <person name="Riley R."/>
            <person name="LaButti K."/>
            <person name="Andreopoulos B."/>
            <person name="Lipzen A."/>
            <person name="Chen C."/>
            <person name="Yan M."/>
            <person name="Daum C."/>
            <person name="Ng V."/>
            <person name="Clum A."/>
            <person name="Steindorff A."/>
            <person name="Ohm R.A."/>
            <person name="Martin F."/>
            <person name="Silar P."/>
            <person name="Natvig D.O."/>
            <person name="Lalanne C."/>
            <person name="Gautier V."/>
            <person name="Ament-Velasquez S.L."/>
            <person name="Kruys A."/>
            <person name="Hutchinson M.I."/>
            <person name="Powell A.J."/>
            <person name="Barry K."/>
            <person name="Miller A.N."/>
            <person name="Grigoriev I.V."/>
            <person name="Debuchy R."/>
            <person name="Gladieux P."/>
            <person name="Hiltunen Thoren M."/>
            <person name="Johannesson H."/>
        </authorList>
    </citation>
    <scope>NUCLEOTIDE SEQUENCE</scope>
    <source>
        <strain evidence="2">PSN243</strain>
    </source>
</reference>
<feature type="region of interest" description="Disordered" evidence="1">
    <location>
        <begin position="1"/>
        <end position="51"/>
    </location>
</feature>
<dbReference type="AlphaFoldDB" id="A0AAV9GGG7"/>
<evidence type="ECO:0000256" key="1">
    <source>
        <dbReference type="SAM" id="MobiDB-lite"/>
    </source>
</evidence>
<proteinExistence type="predicted"/>
<sequence length="785" mass="87922">MSKTVSRLRKSGGFNLTDSSSRSSADAPAPPPAYSAVAPPEANPPSTTEDPTEAVNINAAFEKLNLENPTPSYFPTSDACLAHLKLLFALQSMKEDVGYTDGLWGLWDSRAGPVSNYNPDRSIEERLQDKQLQVLSQIREKRWALFVARAVERYEAWWRTFPWRPLSEGDMLAPYSDAYIDFVKDGNPHWIEWTEDMLPPLDVLMVWHTHMLNPRSFLEDSMLAGLRALWHSGMPWGLIHRAIDTDFVYNVSDDGKALWCAKTGLSWENADDPLVKTMKCPRCSTMVQIPWTTCGMPEDYEFDGFPDLTGNGYGDGNLQYRCLCCGVVICKELLSAAKFAADTCALLAPIGRPMPGTILNPINGKPETPPTDYGGRVRVPRTFPNRLLKSGCNAIRSKMVELVTSRRIAQPTMHDVRSEIEKIFKDKDYVRQIDTVTTDPSDGRYRLDPVARICIRKMMSRYWENFSPFALDLCAAVMRQGIFVEKMYKLDWLHSPSARDTMDRLRLKYSRFVKIMAANPDNVAVPTLDVDLAWHTHQLSPSAYYRFMTSRTARFIDHDDKIEEQALNKHFEWTSKEYQERYGEVYSECTCWYCESIRSSLISPVGKVLGLSNQEKIAEAFHSSGAAKLCPPSNSAHISSHNSVKAQNTPGAPRSFSPSIHRYMGEVQRKRLDAAYAKAQKRAAKKGRQIPPKTEYYDHWGYPYAIYGAYMYPMWWSTGMYYGACPAVIAACGVGTAGACCNGTCGGGVAAGACGGPGVSLSIQSAGTIRDPDAGVIGRRWRGWK</sequence>
<evidence type="ECO:0000313" key="2">
    <source>
        <dbReference type="EMBL" id="KAK4446458.1"/>
    </source>
</evidence>
<dbReference type="Pfam" id="PF07173">
    <property type="entry name" value="GRDP-like"/>
    <property type="match status" value="1"/>
</dbReference>
<protein>
    <recommendedName>
        <fullName evidence="4">Alpha-ketoglutarate-dependent sulfonate dioxygenase</fullName>
    </recommendedName>
</protein>
<gene>
    <name evidence="2" type="ORF">QBC34DRAFT_411723</name>
</gene>
<reference evidence="2" key="2">
    <citation type="submission" date="2023-05" db="EMBL/GenBank/DDBJ databases">
        <authorList>
            <consortium name="Lawrence Berkeley National Laboratory"/>
            <person name="Steindorff A."/>
            <person name="Hensen N."/>
            <person name="Bonometti L."/>
            <person name="Westerberg I."/>
            <person name="Brannstrom I.O."/>
            <person name="Guillou S."/>
            <person name="Cros-Aarteil S."/>
            <person name="Calhoun S."/>
            <person name="Haridas S."/>
            <person name="Kuo A."/>
            <person name="Mondo S."/>
            <person name="Pangilinan J."/>
            <person name="Riley R."/>
            <person name="Labutti K."/>
            <person name="Andreopoulos B."/>
            <person name="Lipzen A."/>
            <person name="Chen C."/>
            <person name="Yanf M."/>
            <person name="Daum C."/>
            <person name="Ng V."/>
            <person name="Clum A."/>
            <person name="Ohm R."/>
            <person name="Martin F."/>
            <person name="Silar P."/>
            <person name="Natvig D."/>
            <person name="Lalanne C."/>
            <person name="Gautier V."/>
            <person name="Ament-Velasquez S.L."/>
            <person name="Kruys A."/>
            <person name="Hutchinson M.I."/>
            <person name="Powell A.J."/>
            <person name="Barry K."/>
            <person name="Miller A.N."/>
            <person name="Grigoriev I.V."/>
            <person name="Debuchy R."/>
            <person name="Gladieux P."/>
            <person name="Thoren M.H."/>
            <person name="Johannesson H."/>
        </authorList>
    </citation>
    <scope>NUCLEOTIDE SEQUENCE</scope>
    <source>
        <strain evidence="2">PSN243</strain>
    </source>
</reference>
<feature type="region of interest" description="Disordered" evidence="1">
    <location>
        <begin position="637"/>
        <end position="656"/>
    </location>
</feature>
<accession>A0AAV9GGG7</accession>
<dbReference type="EMBL" id="MU865957">
    <property type="protein sequence ID" value="KAK4446458.1"/>
    <property type="molecule type" value="Genomic_DNA"/>
</dbReference>
<keyword evidence="3" id="KW-1185">Reference proteome</keyword>
<dbReference type="InterPro" id="IPR009836">
    <property type="entry name" value="GRDP-like"/>
</dbReference>
<name>A0AAV9GGG7_9PEZI</name>
<comment type="caution">
    <text evidence="2">The sequence shown here is derived from an EMBL/GenBank/DDBJ whole genome shotgun (WGS) entry which is preliminary data.</text>
</comment>
<dbReference type="PANTHER" id="PTHR34365">
    <property type="entry name" value="ENOLASE (DUF1399)"/>
    <property type="match status" value="1"/>
</dbReference>